<protein>
    <recommendedName>
        <fullName evidence="2">Ig-like domain-containing protein</fullName>
    </recommendedName>
</protein>
<gene>
    <name evidence="3" type="ORF">P4O66_019176</name>
</gene>
<feature type="transmembrane region" description="Helical" evidence="1">
    <location>
        <begin position="223"/>
        <end position="246"/>
    </location>
</feature>
<keyword evidence="1" id="KW-1133">Transmembrane helix</keyword>
<name>A0AAD8ZXV5_9TELE</name>
<dbReference type="InterPro" id="IPR036179">
    <property type="entry name" value="Ig-like_dom_sf"/>
</dbReference>
<proteinExistence type="predicted"/>
<organism evidence="3 4">
    <name type="scientific">Electrophorus voltai</name>
    <dbReference type="NCBI Taxonomy" id="2609070"/>
    <lineage>
        <taxon>Eukaryota</taxon>
        <taxon>Metazoa</taxon>
        <taxon>Chordata</taxon>
        <taxon>Craniata</taxon>
        <taxon>Vertebrata</taxon>
        <taxon>Euteleostomi</taxon>
        <taxon>Actinopterygii</taxon>
        <taxon>Neopterygii</taxon>
        <taxon>Teleostei</taxon>
        <taxon>Ostariophysi</taxon>
        <taxon>Gymnotiformes</taxon>
        <taxon>Gymnotoidei</taxon>
        <taxon>Gymnotidae</taxon>
        <taxon>Electrophorus</taxon>
    </lineage>
</organism>
<dbReference type="InterPro" id="IPR013098">
    <property type="entry name" value="Ig_I-set"/>
</dbReference>
<dbReference type="PROSITE" id="PS50835">
    <property type="entry name" value="IG_LIKE"/>
    <property type="match status" value="2"/>
</dbReference>
<evidence type="ECO:0000313" key="3">
    <source>
        <dbReference type="EMBL" id="KAK1805340.1"/>
    </source>
</evidence>
<dbReference type="InterPro" id="IPR013783">
    <property type="entry name" value="Ig-like_fold"/>
</dbReference>
<dbReference type="SMART" id="SM00409">
    <property type="entry name" value="IG"/>
    <property type="match status" value="1"/>
</dbReference>
<dbReference type="Gene3D" id="2.60.40.10">
    <property type="entry name" value="Immunoglobulins"/>
    <property type="match status" value="2"/>
</dbReference>
<accession>A0AAD8ZXV5</accession>
<dbReference type="InterPro" id="IPR007110">
    <property type="entry name" value="Ig-like_dom"/>
</dbReference>
<evidence type="ECO:0000256" key="1">
    <source>
        <dbReference type="SAM" id="Phobius"/>
    </source>
</evidence>
<dbReference type="Pfam" id="PF07679">
    <property type="entry name" value="I-set"/>
    <property type="match status" value="1"/>
</dbReference>
<dbReference type="Pfam" id="PF07654">
    <property type="entry name" value="C1-set"/>
    <property type="match status" value="1"/>
</dbReference>
<evidence type="ECO:0000259" key="2">
    <source>
        <dbReference type="PROSITE" id="PS50835"/>
    </source>
</evidence>
<feature type="domain" description="Ig-like" evidence="2">
    <location>
        <begin position="121"/>
        <end position="213"/>
    </location>
</feature>
<dbReference type="EMBL" id="JAROKS010000003">
    <property type="protein sequence ID" value="KAK1805340.1"/>
    <property type="molecule type" value="Genomic_DNA"/>
</dbReference>
<keyword evidence="1" id="KW-0472">Membrane</keyword>
<sequence>MERSLFLFYLFTCKNIHPSMFQMPGVVKVPLGGTATLQCNVESIMATCSQILWNKVHPRTRELKTAQAVKTEQREKNLCTGVIQNATVGDSGIYYCIALSSIILYIGNGSKVIVTEPNTKPTITLYTPDENQGSSMALQCLVFGVVPDETRVFWVVGQTTQTGWTESGWTDNTESASEFTWSYLTLSSDIWMDDVQIECIIELGGKNFSKSLKRGCSNNKCTWILYLGSGSALLIISWVVIGTISLNKGKRRKTQMCKKLTG</sequence>
<feature type="domain" description="Ig-like" evidence="2">
    <location>
        <begin position="18"/>
        <end position="98"/>
    </location>
</feature>
<reference evidence="3" key="1">
    <citation type="submission" date="2023-03" db="EMBL/GenBank/DDBJ databases">
        <title>Electrophorus voltai genome.</title>
        <authorList>
            <person name="Bian C."/>
        </authorList>
    </citation>
    <scope>NUCLEOTIDE SEQUENCE</scope>
    <source>
        <strain evidence="3">CB-2022</strain>
        <tissue evidence="3">Muscle</tissue>
    </source>
</reference>
<dbReference type="InterPro" id="IPR003599">
    <property type="entry name" value="Ig_sub"/>
</dbReference>
<comment type="caution">
    <text evidence="3">The sequence shown here is derived from an EMBL/GenBank/DDBJ whole genome shotgun (WGS) entry which is preliminary data.</text>
</comment>
<keyword evidence="4" id="KW-1185">Reference proteome</keyword>
<dbReference type="Proteomes" id="UP001239994">
    <property type="component" value="Unassembled WGS sequence"/>
</dbReference>
<keyword evidence="1" id="KW-0812">Transmembrane</keyword>
<dbReference type="AlphaFoldDB" id="A0AAD8ZXV5"/>
<dbReference type="SUPFAM" id="SSF48726">
    <property type="entry name" value="Immunoglobulin"/>
    <property type="match status" value="2"/>
</dbReference>
<evidence type="ECO:0000313" key="4">
    <source>
        <dbReference type="Proteomes" id="UP001239994"/>
    </source>
</evidence>
<dbReference type="InterPro" id="IPR003597">
    <property type="entry name" value="Ig_C1-set"/>
</dbReference>